<reference evidence="12" key="1">
    <citation type="journal article" date="2011" name="PLoS Genet.">
        <title>Genomic analysis of the necrotrophic fungal pathogens Sclerotinia sclerotiorum and Botrytis cinerea.</title>
        <authorList>
            <person name="Amselem J."/>
            <person name="Cuomo C.A."/>
            <person name="van Kan J.A."/>
            <person name="Viaud M."/>
            <person name="Benito E.P."/>
            <person name="Couloux A."/>
            <person name="Coutinho P.M."/>
            <person name="de Vries R.P."/>
            <person name="Dyer P.S."/>
            <person name="Fillinger S."/>
            <person name="Fournier E."/>
            <person name="Gout L."/>
            <person name="Hahn M."/>
            <person name="Kohn L."/>
            <person name="Lapalu N."/>
            <person name="Plummer K.M."/>
            <person name="Pradier J.M."/>
            <person name="Quevillon E."/>
            <person name="Sharon A."/>
            <person name="Simon A."/>
            <person name="ten Have A."/>
            <person name="Tudzynski B."/>
            <person name="Tudzynski P."/>
            <person name="Wincker P."/>
            <person name="Andrew M."/>
            <person name="Anthouard V."/>
            <person name="Beever R.E."/>
            <person name="Beffa R."/>
            <person name="Benoit I."/>
            <person name="Bouzid O."/>
            <person name="Brault B."/>
            <person name="Chen Z."/>
            <person name="Choquer M."/>
            <person name="Collemare J."/>
            <person name="Cotton P."/>
            <person name="Danchin E.G."/>
            <person name="Da Silva C."/>
            <person name="Gautier A."/>
            <person name="Giraud C."/>
            <person name="Giraud T."/>
            <person name="Gonzalez C."/>
            <person name="Grossetete S."/>
            <person name="Guldener U."/>
            <person name="Henrissat B."/>
            <person name="Howlett B.J."/>
            <person name="Kodira C."/>
            <person name="Kretschmer M."/>
            <person name="Lappartient A."/>
            <person name="Leroch M."/>
            <person name="Levis C."/>
            <person name="Mauceli E."/>
            <person name="Neuveglise C."/>
            <person name="Oeser B."/>
            <person name="Pearson M."/>
            <person name="Poulain J."/>
            <person name="Poussereau N."/>
            <person name="Quesneville H."/>
            <person name="Rascle C."/>
            <person name="Schumacher J."/>
            <person name="Segurens B."/>
            <person name="Sexton A."/>
            <person name="Silva E."/>
            <person name="Sirven C."/>
            <person name="Soanes D.M."/>
            <person name="Talbot N.J."/>
            <person name="Templeton M."/>
            <person name="Yandava C."/>
            <person name="Yarden O."/>
            <person name="Zeng Q."/>
            <person name="Rollins J.A."/>
            <person name="Lebrun M.H."/>
            <person name="Dickman M."/>
        </authorList>
    </citation>
    <scope>NUCLEOTIDE SEQUENCE [LARGE SCALE GENOMIC DNA]</scope>
    <source>
        <strain evidence="12">ATCC 18683 / 1980 / Ss-1</strain>
    </source>
</reference>
<feature type="compositionally biased region" description="Polar residues" evidence="8">
    <location>
        <begin position="954"/>
        <end position="967"/>
    </location>
</feature>
<organism evidence="11 12">
    <name type="scientific">Sclerotinia sclerotiorum (strain ATCC 18683 / 1980 / Ss-1)</name>
    <name type="common">White mold</name>
    <name type="synonym">Whetzelinia sclerotiorum</name>
    <dbReference type="NCBI Taxonomy" id="665079"/>
    <lineage>
        <taxon>Eukaryota</taxon>
        <taxon>Fungi</taxon>
        <taxon>Dikarya</taxon>
        <taxon>Ascomycota</taxon>
        <taxon>Pezizomycotina</taxon>
        <taxon>Leotiomycetes</taxon>
        <taxon>Helotiales</taxon>
        <taxon>Sclerotiniaceae</taxon>
        <taxon>Sclerotinia</taxon>
    </lineage>
</organism>
<dbReference type="PANTHER" id="PTHR21646:SF24">
    <property type="entry name" value="UBIQUITIN CARBOXYL-TERMINAL HYDROLASE"/>
    <property type="match status" value="1"/>
</dbReference>
<keyword evidence="12" id="KW-1185">Reference proteome</keyword>
<dbReference type="PROSITE" id="PS00973">
    <property type="entry name" value="USP_2"/>
    <property type="match status" value="1"/>
</dbReference>
<dbReference type="GO" id="GO:0006508">
    <property type="term" value="P:proteolysis"/>
    <property type="evidence" value="ECO:0007669"/>
    <property type="project" value="UniProtKB-KW"/>
</dbReference>
<evidence type="ECO:0000259" key="9">
    <source>
        <dbReference type="PROSITE" id="PS50235"/>
    </source>
</evidence>
<proteinExistence type="inferred from homology"/>
<dbReference type="InterPro" id="IPR035927">
    <property type="entry name" value="DUSP-like_sf"/>
</dbReference>
<dbReference type="SUPFAM" id="SSF54001">
    <property type="entry name" value="Cysteine proteinases"/>
    <property type="match status" value="1"/>
</dbReference>
<sequence>MGGAEDTPHRSSSPLKRPASELEPDAPSPSQKEDVDMVMVPDTDEDAENAIAAPTAVRAASIDMLRDGSTIEASAHSGSATENGPFNDPKSEVPPIDFQVSTVTTLCRAESERQRSEGREGDKTFLVSKKWLERVISRTSEARAKSKEALGEEIGPIDNSDIIQQIIPQPGQEEFVQLKHGIGEDLFELFPLDAWEMVLEWYGLMKGTKAVVRFAHNTNPDKSPDAIPNVAYEYHPPVFRIHRVWSELGNKVDATTKSENPDAPVIVASRSMRMHDFLKIVKEVARIPMKQKIRLWRVPRTLPAAEPAVSTAVGTSTPPASRPATPAADGNTTSPEPQDSWKKLLLDVTEFTKVERDSGRIKVDFEDSTVNENYNGRSDLDFCGLGDDQAIVVDELMEGKDGYVSNTKPSPNGKLNGAGRKGNSSFIVSSQNNSGRNSPAPSSGYNLRSSNRRSKNGRTPGTVGLSNLGNTCYMNSALQCVRSVEELTKYFLNASYKAELNGDNPLGHGGAVAESYADLLRDIYKEPPPISVQPRYFKNTVSRFATQFSGYGQQDSQEFIGFLLDGLQEDLSRVKKKPYIEKPDSTDEMIGNPEAIREMATKVWDITKQRDDSVIADLFTGMYKSTLVCPHCDKVSITFDPFNNMTLQLPIENMWTRTVAFFPLNDRPVSIAVEIDKHASFGTLKRWVSKKVGVPVERLFTCEVYEGKFYKWYHDHLLPTEAVENSKDLVTLFELEAPPTNLPKPEKAKHNTFGKNNSEIDEHLPWDSPEAERLLVPVFYRRLKHGWNKKNNSWDITTTPHFIVVTPQEARSEEAIKRKILEKVATFTTWPRFSDEDDPSSASESIDPDLVVTTGSDADSSGDGKFVAHSLDGEDELVDVAMKDSNSAREPVGDRPAAPLKAFNTRRPRWVDPAEFLSGELQNLFEISYIADSHGGMPKAWGVNVETTTYPKISERNPQVHQMNGDDTSNEYDAIDSRAGSISSRSSKDSNDNVNGFVPAPTRMAEESSEEDDLNPISPPRALPVRPAPRSSGRLQKSGHNLKVDSEQDAPDDGPLIRLGEGLVVDWNDDAWDTLFGAYNDKEESRGRPTYTNLPVLHDPELVSKRKARDTRKKQGVTLEDCLDEFGKEEILSEMDTWYCPRCKEHRRASKKFEIWRTPDILIMHLKRFSSSGMRRDKLDILVDFPIDGLDLSSRVIERQDGKEEIYDLIAVDDHWGGMGGGHYTAFAKNFVDGKWYEYNDASVSQTQDLDKLVTRGAYLLFYRRRSSEPLGGKALQEITYAFDNVSSDEELSGEGLRLGGNSSQHGSPSALEGVAAAHHQPDLPGSEDGEAMTTVNQQDLEQGSNYDVLNQGGEPFSGFNNIPFQHSDIDVLESTEADEGIDMSVDYNNVAPNINQQPWSWQRLNQNSPTFPSGAASEAGGEAGSVGGSGDFEAGSLVGSDGIEHGSNPDETTKEQRVKEFSDAIPDEEYHQEDYIPDTDHVGPSTSEIMAKSAAMKEHIRAQQHNYEVPVDDIQGDEIEEPAAEIHVEEGEGLKVD</sequence>
<evidence type="ECO:0000256" key="2">
    <source>
        <dbReference type="ARBA" id="ARBA00009085"/>
    </source>
</evidence>
<feature type="domain" description="DUSP" evidence="10">
    <location>
        <begin position="94"/>
        <end position="216"/>
    </location>
</feature>
<evidence type="ECO:0000256" key="8">
    <source>
        <dbReference type="SAM" id="MobiDB-lite"/>
    </source>
</evidence>
<dbReference type="RefSeq" id="XP_001589054.1">
    <property type="nucleotide sequence ID" value="XM_001589004.1"/>
</dbReference>
<dbReference type="Gene3D" id="3.30.2230.10">
    <property type="entry name" value="DUSP-like"/>
    <property type="match status" value="1"/>
</dbReference>
<evidence type="ECO:0000313" key="12">
    <source>
        <dbReference type="Proteomes" id="UP000001312"/>
    </source>
</evidence>
<dbReference type="PROSITE" id="PS51283">
    <property type="entry name" value="DUSP"/>
    <property type="match status" value="1"/>
</dbReference>
<accession>A7EWH8</accession>
<name>A7EWH8_SCLS1</name>
<feature type="compositionally biased region" description="Basic and acidic residues" evidence="8">
    <location>
        <begin position="1443"/>
        <end position="1482"/>
    </location>
</feature>
<dbReference type="InterPro" id="IPR028889">
    <property type="entry name" value="USP"/>
</dbReference>
<dbReference type="PROSITE" id="PS00972">
    <property type="entry name" value="USP_1"/>
    <property type="match status" value="1"/>
</dbReference>
<feature type="region of interest" description="Disordered" evidence="8">
    <location>
        <begin position="1292"/>
        <end position="1332"/>
    </location>
</feature>
<evidence type="ECO:0000256" key="5">
    <source>
        <dbReference type="ARBA" id="ARBA00022786"/>
    </source>
</evidence>
<keyword evidence="4" id="KW-0645">Protease</keyword>
<feature type="region of interest" description="Disordered" evidence="8">
    <location>
        <begin position="978"/>
        <end position="1055"/>
    </location>
</feature>
<dbReference type="InterPro" id="IPR018200">
    <property type="entry name" value="USP_CS"/>
</dbReference>
<dbReference type="InterPro" id="IPR006615">
    <property type="entry name" value="Pept_C19_DUSP"/>
</dbReference>
<dbReference type="KEGG" id="ssl:SS1G_09687"/>
<dbReference type="GO" id="GO:0004843">
    <property type="term" value="F:cysteine-type deubiquitinase activity"/>
    <property type="evidence" value="ECO:0007669"/>
    <property type="project" value="UniProtKB-EC"/>
</dbReference>
<dbReference type="FunCoup" id="A7EWH8">
    <property type="interactions" value="815"/>
</dbReference>
<evidence type="ECO:0000256" key="6">
    <source>
        <dbReference type="ARBA" id="ARBA00022801"/>
    </source>
</evidence>
<feature type="region of interest" description="Disordered" evidence="8">
    <location>
        <begin position="401"/>
        <end position="463"/>
    </location>
</feature>
<dbReference type="Pfam" id="PF00443">
    <property type="entry name" value="UCH"/>
    <property type="match status" value="2"/>
</dbReference>
<evidence type="ECO:0000256" key="7">
    <source>
        <dbReference type="ARBA" id="ARBA00022807"/>
    </source>
</evidence>
<dbReference type="GeneID" id="5485153"/>
<dbReference type="EC" id="3.4.19.12" evidence="3"/>
<feature type="region of interest" description="Disordered" evidence="8">
    <location>
        <begin position="306"/>
        <end position="341"/>
    </location>
</feature>
<dbReference type="SUPFAM" id="SSF143791">
    <property type="entry name" value="DUSP-like"/>
    <property type="match status" value="1"/>
</dbReference>
<keyword evidence="7" id="KW-0788">Thiol protease</keyword>
<feature type="compositionally biased region" description="Low complexity" evidence="8">
    <location>
        <begin position="315"/>
        <end position="328"/>
    </location>
</feature>
<dbReference type="Gene3D" id="3.90.70.10">
    <property type="entry name" value="Cysteine proteinases"/>
    <property type="match status" value="2"/>
</dbReference>
<feature type="compositionally biased region" description="Polar residues" evidence="8">
    <location>
        <begin position="422"/>
        <end position="449"/>
    </location>
</feature>
<dbReference type="OMA" id="KPRGCTG"/>
<evidence type="ECO:0000256" key="4">
    <source>
        <dbReference type="ARBA" id="ARBA00022670"/>
    </source>
</evidence>
<dbReference type="InterPro" id="IPR038765">
    <property type="entry name" value="Papain-like_cys_pep_sf"/>
</dbReference>
<gene>
    <name evidence="11" type="ORF">SS1G_09687</name>
</gene>
<feature type="compositionally biased region" description="Low complexity" evidence="8">
    <location>
        <begin position="1294"/>
        <end position="1304"/>
    </location>
</feature>
<evidence type="ECO:0000259" key="10">
    <source>
        <dbReference type="PROSITE" id="PS51283"/>
    </source>
</evidence>
<comment type="catalytic activity">
    <reaction evidence="1">
        <text>Thiol-dependent hydrolysis of ester, thioester, amide, peptide and isopeptide bonds formed by the C-terminal Gly of ubiquitin (a 76-residue protein attached to proteins as an intracellular targeting signal).</text>
        <dbReference type="EC" id="3.4.19.12"/>
    </reaction>
</comment>
<dbReference type="EMBL" id="CH476634">
    <property type="protein sequence ID" value="EDN93820.1"/>
    <property type="molecule type" value="Genomic_DNA"/>
</dbReference>
<keyword evidence="6" id="KW-0378">Hydrolase</keyword>
<dbReference type="Proteomes" id="UP000001312">
    <property type="component" value="Unassembled WGS sequence"/>
</dbReference>
<dbReference type="PROSITE" id="PS50235">
    <property type="entry name" value="USP_3"/>
    <property type="match status" value="1"/>
</dbReference>
<dbReference type="PANTHER" id="PTHR21646">
    <property type="entry name" value="UBIQUITIN CARBOXYL-TERMINAL HYDROLASE"/>
    <property type="match status" value="1"/>
</dbReference>
<evidence type="ECO:0000256" key="1">
    <source>
        <dbReference type="ARBA" id="ARBA00000707"/>
    </source>
</evidence>
<feature type="region of interest" description="Disordered" evidence="8">
    <location>
        <begin position="954"/>
        <end position="973"/>
    </location>
</feature>
<dbReference type="InParanoid" id="A7EWH8"/>
<feature type="compositionally biased region" description="Gly residues" evidence="8">
    <location>
        <begin position="1422"/>
        <end position="1431"/>
    </location>
</feature>
<feature type="region of interest" description="Disordered" evidence="8">
    <location>
        <begin position="70"/>
        <end position="95"/>
    </location>
</feature>
<dbReference type="Pfam" id="PF06337">
    <property type="entry name" value="DUSP"/>
    <property type="match status" value="1"/>
</dbReference>
<evidence type="ECO:0000256" key="3">
    <source>
        <dbReference type="ARBA" id="ARBA00012759"/>
    </source>
</evidence>
<dbReference type="STRING" id="665079.A7EWH8"/>
<feature type="region of interest" description="Disordered" evidence="8">
    <location>
        <begin position="1"/>
        <end position="50"/>
    </location>
</feature>
<keyword evidence="5" id="KW-0833">Ubl conjugation pathway</keyword>
<dbReference type="InterPro" id="IPR050185">
    <property type="entry name" value="Ub_carboxyl-term_hydrolase"/>
</dbReference>
<dbReference type="GO" id="GO:0016579">
    <property type="term" value="P:protein deubiquitination"/>
    <property type="evidence" value="ECO:0007669"/>
    <property type="project" value="InterPro"/>
</dbReference>
<feature type="domain" description="USP" evidence="9">
    <location>
        <begin position="463"/>
        <end position="1266"/>
    </location>
</feature>
<protein>
    <recommendedName>
        <fullName evidence="3">ubiquitinyl hydrolase 1</fullName>
        <ecNumber evidence="3">3.4.19.12</ecNumber>
    </recommendedName>
</protein>
<comment type="similarity">
    <text evidence="2">Belongs to the peptidase C19 family.</text>
</comment>
<dbReference type="CDD" id="cd02674">
    <property type="entry name" value="Peptidase_C19R"/>
    <property type="match status" value="1"/>
</dbReference>
<dbReference type="InterPro" id="IPR001394">
    <property type="entry name" value="Peptidase_C19_UCH"/>
</dbReference>
<feature type="compositionally biased region" description="Low complexity" evidence="8">
    <location>
        <begin position="1023"/>
        <end position="1032"/>
    </location>
</feature>
<evidence type="ECO:0000313" key="11">
    <source>
        <dbReference type="EMBL" id="EDN93820.1"/>
    </source>
</evidence>
<dbReference type="SMART" id="SM00695">
    <property type="entry name" value="DUSP"/>
    <property type="match status" value="1"/>
</dbReference>
<feature type="region of interest" description="Disordered" evidence="8">
    <location>
        <begin position="1404"/>
        <end position="1514"/>
    </location>
</feature>